<organism evidence="1 2">
    <name type="scientific">Trichinella pseudospiralis</name>
    <name type="common">Parasitic roundworm</name>
    <dbReference type="NCBI Taxonomy" id="6337"/>
    <lineage>
        <taxon>Eukaryota</taxon>
        <taxon>Metazoa</taxon>
        <taxon>Ecdysozoa</taxon>
        <taxon>Nematoda</taxon>
        <taxon>Enoplea</taxon>
        <taxon>Dorylaimia</taxon>
        <taxon>Trichinellida</taxon>
        <taxon>Trichinellidae</taxon>
        <taxon>Trichinella</taxon>
    </lineage>
</organism>
<sequence length="73" mass="8734">MDAISGCLCINMFGYKQDDFFKKNIQNERTAMCHLRQLLIPTNSCSRKLLRWFNSYYYTCDVLSVDLKFVYMQ</sequence>
<proteinExistence type="predicted"/>
<reference evidence="1 2" key="1">
    <citation type="submission" date="2015-01" db="EMBL/GenBank/DDBJ databases">
        <title>Evolution of Trichinella species and genotypes.</title>
        <authorList>
            <person name="Korhonen P.K."/>
            <person name="Edoardo P."/>
            <person name="Giuseppe L.R."/>
            <person name="Gasser R.B."/>
        </authorList>
    </citation>
    <scope>NUCLEOTIDE SEQUENCE [LARGE SCALE GENOMIC DNA]</scope>
    <source>
        <strain evidence="1">ISS470</strain>
    </source>
</reference>
<dbReference type="AlphaFoldDB" id="A0A0V1FIA0"/>
<comment type="caution">
    <text evidence="1">The sequence shown here is derived from an EMBL/GenBank/DDBJ whole genome shotgun (WGS) entry which is preliminary data.</text>
</comment>
<gene>
    <name evidence="1" type="ORF">T4D_7054</name>
</gene>
<dbReference type="Proteomes" id="UP000054995">
    <property type="component" value="Unassembled WGS sequence"/>
</dbReference>
<accession>A0A0V1FIA0</accession>
<dbReference type="OrthoDB" id="10357325at2759"/>
<dbReference type="EMBL" id="JYDT01000083">
    <property type="protein sequence ID" value="KRY85771.1"/>
    <property type="molecule type" value="Genomic_DNA"/>
</dbReference>
<protein>
    <submittedName>
        <fullName evidence="1">Uncharacterized protein</fullName>
    </submittedName>
</protein>
<name>A0A0V1FIA0_TRIPS</name>
<keyword evidence="2" id="KW-1185">Reference proteome</keyword>
<evidence type="ECO:0000313" key="2">
    <source>
        <dbReference type="Proteomes" id="UP000054995"/>
    </source>
</evidence>
<evidence type="ECO:0000313" key="1">
    <source>
        <dbReference type="EMBL" id="KRY85771.1"/>
    </source>
</evidence>